<protein>
    <recommendedName>
        <fullName evidence="6">RNA pseudouridine synthase 7</fullName>
    </recommendedName>
    <alternativeName>
        <fullName evidence="8">RNA pseudouridylate synthase 7</fullName>
    </alternativeName>
    <alternativeName>
        <fullName evidence="7">RNA-uridine isomerase 7</fullName>
    </alternativeName>
</protein>
<evidence type="ECO:0000256" key="5">
    <source>
        <dbReference type="ARBA" id="ARBA00023235"/>
    </source>
</evidence>
<proteinExistence type="inferred from homology"/>
<dbReference type="InterPro" id="IPR006145">
    <property type="entry name" value="PsdUridine_synth_RsuA/RluA"/>
</dbReference>
<feature type="region of interest" description="Disordered" evidence="10">
    <location>
        <begin position="478"/>
        <end position="497"/>
    </location>
</feature>
<accession>A0AAW2RK63</accession>
<keyword evidence="3" id="KW-0732">Signal</keyword>
<feature type="compositionally biased region" description="Polar residues" evidence="10">
    <location>
        <begin position="54"/>
        <end position="64"/>
    </location>
</feature>
<dbReference type="EMBL" id="JACGWK010000001">
    <property type="protein sequence ID" value="KAL0380243.1"/>
    <property type="molecule type" value="Genomic_DNA"/>
</dbReference>
<comment type="similarity">
    <text evidence="2">Belongs to the pseudouridine synthase RluA family.</text>
</comment>
<evidence type="ECO:0000256" key="2">
    <source>
        <dbReference type="ARBA" id="ARBA00010876"/>
    </source>
</evidence>
<feature type="compositionally biased region" description="Basic and acidic residues" evidence="10">
    <location>
        <begin position="72"/>
        <end position="84"/>
    </location>
</feature>
<dbReference type="PROSITE" id="PS01129">
    <property type="entry name" value="PSI_RLU"/>
    <property type="match status" value="1"/>
</dbReference>
<evidence type="ECO:0000256" key="9">
    <source>
        <dbReference type="PROSITE-ProRule" id="PRU00182"/>
    </source>
</evidence>
<evidence type="ECO:0000256" key="8">
    <source>
        <dbReference type="ARBA" id="ARBA00083090"/>
    </source>
</evidence>
<dbReference type="SUPFAM" id="SSF55120">
    <property type="entry name" value="Pseudouridine synthase"/>
    <property type="match status" value="1"/>
</dbReference>
<dbReference type="Gene3D" id="3.30.2350.10">
    <property type="entry name" value="Pseudouridine synthase"/>
    <property type="match status" value="1"/>
</dbReference>
<keyword evidence="11" id="KW-0472">Membrane</keyword>
<keyword evidence="11" id="KW-0812">Transmembrane</keyword>
<feature type="region of interest" description="Disordered" evidence="10">
    <location>
        <begin position="53"/>
        <end position="84"/>
    </location>
</feature>
<organism evidence="13">
    <name type="scientific">Sesamum angustifolium</name>
    <dbReference type="NCBI Taxonomy" id="2727405"/>
    <lineage>
        <taxon>Eukaryota</taxon>
        <taxon>Viridiplantae</taxon>
        <taxon>Streptophyta</taxon>
        <taxon>Embryophyta</taxon>
        <taxon>Tracheophyta</taxon>
        <taxon>Spermatophyta</taxon>
        <taxon>Magnoliopsida</taxon>
        <taxon>eudicotyledons</taxon>
        <taxon>Gunneridae</taxon>
        <taxon>Pentapetalae</taxon>
        <taxon>asterids</taxon>
        <taxon>lamiids</taxon>
        <taxon>Lamiales</taxon>
        <taxon>Pedaliaceae</taxon>
        <taxon>Sesamum</taxon>
    </lineage>
</organism>
<dbReference type="GO" id="GO:0003723">
    <property type="term" value="F:RNA binding"/>
    <property type="evidence" value="ECO:0007669"/>
    <property type="project" value="UniProtKB-KW"/>
</dbReference>
<comment type="caution">
    <text evidence="13">The sequence shown here is derived from an EMBL/GenBank/DDBJ whole genome shotgun (WGS) entry which is preliminary data.</text>
</comment>
<evidence type="ECO:0000256" key="11">
    <source>
        <dbReference type="SAM" id="Phobius"/>
    </source>
</evidence>
<name>A0AAW2RK63_9LAMI</name>
<evidence type="ECO:0000256" key="1">
    <source>
        <dbReference type="ARBA" id="ARBA00000073"/>
    </source>
</evidence>
<evidence type="ECO:0000256" key="6">
    <source>
        <dbReference type="ARBA" id="ARBA00070193"/>
    </source>
</evidence>
<keyword evidence="4 9" id="KW-0694">RNA-binding</keyword>
<feature type="transmembrane region" description="Helical" evidence="11">
    <location>
        <begin position="12"/>
        <end position="34"/>
    </location>
</feature>
<evidence type="ECO:0000256" key="10">
    <source>
        <dbReference type="SAM" id="MobiDB-lite"/>
    </source>
</evidence>
<evidence type="ECO:0000259" key="12">
    <source>
        <dbReference type="Pfam" id="PF00849"/>
    </source>
</evidence>
<comment type="catalytic activity">
    <reaction evidence="1">
        <text>a uridine in RNA = a pseudouridine in RNA</text>
        <dbReference type="Rhea" id="RHEA:48348"/>
        <dbReference type="Rhea" id="RHEA-COMP:12068"/>
        <dbReference type="Rhea" id="RHEA-COMP:12069"/>
        <dbReference type="ChEBI" id="CHEBI:65314"/>
        <dbReference type="ChEBI" id="CHEBI:65315"/>
    </reaction>
</comment>
<dbReference type="FunFam" id="3.30.2350.10:FF:000036">
    <property type="entry name" value="Pseudouridine synthase"/>
    <property type="match status" value="1"/>
</dbReference>
<evidence type="ECO:0000256" key="4">
    <source>
        <dbReference type="ARBA" id="ARBA00022884"/>
    </source>
</evidence>
<dbReference type="PANTHER" id="PTHR21600:SF40">
    <property type="entry name" value="PSEUDOURIDYLATE SYNTHASE RPUSD2"/>
    <property type="match status" value="1"/>
</dbReference>
<evidence type="ECO:0000256" key="7">
    <source>
        <dbReference type="ARBA" id="ARBA00077593"/>
    </source>
</evidence>
<reference evidence="13" key="2">
    <citation type="journal article" date="2024" name="Plant">
        <title>Genomic evolution and insights into agronomic trait innovations of Sesamum species.</title>
        <authorList>
            <person name="Miao H."/>
            <person name="Wang L."/>
            <person name="Qu L."/>
            <person name="Liu H."/>
            <person name="Sun Y."/>
            <person name="Le M."/>
            <person name="Wang Q."/>
            <person name="Wei S."/>
            <person name="Zheng Y."/>
            <person name="Lin W."/>
            <person name="Duan Y."/>
            <person name="Cao H."/>
            <person name="Xiong S."/>
            <person name="Wang X."/>
            <person name="Wei L."/>
            <person name="Li C."/>
            <person name="Ma Q."/>
            <person name="Ju M."/>
            <person name="Zhao R."/>
            <person name="Li G."/>
            <person name="Mu C."/>
            <person name="Tian Q."/>
            <person name="Mei H."/>
            <person name="Zhang T."/>
            <person name="Gao T."/>
            <person name="Zhang H."/>
        </authorList>
    </citation>
    <scope>NUCLEOTIDE SEQUENCE</scope>
    <source>
        <strain evidence="13">G01</strain>
    </source>
</reference>
<sequence>MGSESSSLRRRRIASFTPALFAVILLSLLIIGRYTENGLMELTPVTYEEKSLPNIKSSTPSVTRSPHRKLLNHQEVKEKEKEKEKKEVVEPNRIWSEKCSKSDIVISQGATEALPNGIPTYTVEIMNVCISGCDISAIHLTCGWFSSARLVNPRVFKRLRFDDCLVNEGKPLVNGRTLSFQVFRVTVVFRSSAGIRYVRPYYFEFISHAKNRWAGKTIVDLFADEFKGGLEIIMYVSAVKAGRIQVDGKIVPVSYVVQPSQKISHFLHRHEPPVMARDVKILRTEPDVVTVCKPASVPVHPCGQYRKNTVVGILQAEHDLAPIFPIHRLDRLVSGLLILARSASKADSFRQQIESGEVKKQYVARVTGVFPEDEQVANAKVNYNAREGKSTVEVENGPNGKSPSKGKDACTKFTRISTNGTQSIVLCEPITGRTHQIRVHLQFLGHPIANDMLYLSECITHRSVEGLSADRAAAKSTVPIKPSHSEVHVPHSTDEPDEDFNIDPMCTNCPNLAPKGYDGDEEGLWLHCIRYSGPGWTYECPYPEWASLS</sequence>
<feature type="domain" description="Pseudouridine synthase RsuA/RluA-like" evidence="12">
    <location>
        <begin position="287"/>
        <end position="442"/>
    </location>
</feature>
<gene>
    <name evidence="13" type="ORF">Sangu_0088600</name>
</gene>
<dbReference type="GO" id="GO:0009982">
    <property type="term" value="F:pseudouridine synthase activity"/>
    <property type="evidence" value="ECO:0007669"/>
    <property type="project" value="InterPro"/>
</dbReference>
<dbReference type="InterPro" id="IPR006224">
    <property type="entry name" value="PsdUridine_synth_RluA-like_CS"/>
</dbReference>
<keyword evidence="11" id="KW-1133">Transmembrane helix</keyword>
<dbReference type="PANTHER" id="PTHR21600">
    <property type="entry name" value="MITOCHONDRIAL RNA PSEUDOURIDINE SYNTHASE"/>
    <property type="match status" value="1"/>
</dbReference>
<dbReference type="CDD" id="cd02557">
    <property type="entry name" value="PseudoU_synth_ScRIB2"/>
    <property type="match status" value="1"/>
</dbReference>
<dbReference type="InterPro" id="IPR050188">
    <property type="entry name" value="RluA_PseudoU_synthase"/>
</dbReference>
<reference evidence="13" key="1">
    <citation type="submission" date="2020-06" db="EMBL/GenBank/DDBJ databases">
        <authorList>
            <person name="Li T."/>
            <person name="Hu X."/>
            <person name="Zhang T."/>
            <person name="Song X."/>
            <person name="Zhang H."/>
            <person name="Dai N."/>
            <person name="Sheng W."/>
            <person name="Hou X."/>
            <person name="Wei L."/>
        </authorList>
    </citation>
    <scope>NUCLEOTIDE SEQUENCE</scope>
    <source>
        <strain evidence="13">G01</strain>
        <tissue evidence="13">Leaf</tissue>
    </source>
</reference>
<dbReference type="InterPro" id="IPR040361">
    <property type="entry name" value="TPD1"/>
</dbReference>
<feature type="compositionally biased region" description="Basic and acidic residues" evidence="10">
    <location>
        <begin position="483"/>
        <end position="494"/>
    </location>
</feature>
<dbReference type="AlphaFoldDB" id="A0AAW2RK63"/>
<evidence type="ECO:0000256" key="3">
    <source>
        <dbReference type="ARBA" id="ARBA00022729"/>
    </source>
</evidence>
<dbReference type="PROSITE" id="PS50889">
    <property type="entry name" value="S4"/>
    <property type="match status" value="1"/>
</dbReference>
<dbReference type="InterPro" id="IPR020103">
    <property type="entry name" value="PsdUridine_synth_cat_dom_sf"/>
</dbReference>
<evidence type="ECO:0000313" key="13">
    <source>
        <dbReference type="EMBL" id="KAL0380243.1"/>
    </source>
</evidence>
<feature type="region of interest" description="Disordered" evidence="10">
    <location>
        <begin position="390"/>
        <end position="409"/>
    </location>
</feature>
<dbReference type="GO" id="GO:0000455">
    <property type="term" value="P:enzyme-directed rRNA pseudouridine synthesis"/>
    <property type="evidence" value="ECO:0007669"/>
    <property type="project" value="TreeGrafter"/>
</dbReference>
<dbReference type="Pfam" id="PF00849">
    <property type="entry name" value="PseudoU_synth_2"/>
    <property type="match status" value="1"/>
</dbReference>
<keyword evidence="5" id="KW-0413">Isomerase</keyword>
<dbReference type="Pfam" id="PF24068">
    <property type="entry name" value="TPD1_C"/>
    <property type="match status" value="1"/>
</dbReference>